<proteinExistence type="predicted"/>
<keyword evidence="2" id="KW-1185">Reference proteome</keyword>
<name>A0A067KRZ2_JATCU</name>
<evidence type="ECO:0000313" key="1">
    <source>
        <dbReference type="EMBL" id="KDP38902.1"/>
    </source>
</evidence>
<reference evidence="1 2" key="1">
    <citation type="journal article" date="2014" name="PLoS ONE">
        <title>Global Analysis of Gene Expression Profiles in Physic Nut (Jatropha curcas L.) Seedlings Exposed to Salt Stress.</title>
        <authorList>
            <person name="Zhang L."/>
            <person name="Zhang C."/>
            <person name="Wu P."/>
            <person name="Chen Y."/>
            <person name="Li M."/>
            <person name="Jiang H."/>
            <person name="Wu G."/>
        </authorList>
    </citation>
    <scope>NUCLEOTIDE SEQUENCE [LARGE SCALE GENOMIC DNA]</scope>
    <source>
        <strain evidence="2">cv. GZQX0401</strain>
        <tissue evidence="1">Young leaves</tissue>
    </source>
</reference>
<accession>A0A067KRZ2</accession>
<dbReference type="AlphaFoldDB" id="A0A067KRZ2"/>
<sequence length="112" mass="12224">MMSQISEIPSSAYTPEMETLRALPDIPTFDGEPVPVSWNPLPSGTRPLQLLPLPGTEFPVRYETSQMRCFQAEIDLGKARSGGSATDASAFWDLLDPSMRARVIAVITAQSL</sequence>
<protein>
    <submittedName>
        <fullName evidence="1">Uncharacterized protein</fullName>
    </submittedName>
</protein>
<organism evidence="1 2">
    <name type="scientific">Jatropha curcas</name>
    <name type="common">Barbados nut</name>
    <dbReference type="NCBI Taxonomy" id="180498"/>
    <lineage>
        <taxon>Eukaryota</taxon>
        <taxon>Viridiplantae</taxon>
        <taxon>Streptophyta</taxon>
        <taxon>Embryophyta</taxon>
        <taxon>Tracheophyta</taxon>
        <taxon>Spermatophyta</taxon>
        <taxon>Magnoliopsida</taxon>
        <taxon>eudicotyledons</taxon>
        <taxon>Gunneridae</taxon>
        <taxon>Pentapetalae</taxon>
        <taxon>rosids</taxon>
        <taxon>fabids</taxon>
        <taxon>Malpighiales</taxon>
        <taxon>Euphorbiaceae</taxon>
        <taxon>Crotonoideae</taxon>
        <taxon>Jatropheae</taxon>
        <taxon>Jatropha</taxon>
    </lineage>
</organism>
<evidence type="ECO:0000313" key="2">
    <source>
        <dbReference type="Proteomes" id="UP000027138"/>
    </source>
</evidence>
<dbReference type="EMBL" id="KK914354">
    <property type="protein sequence ID" value="KDP38902.1"/>
    <property type="molecule type" value="Genomic_DNA"/>
</dbReference>
<gene>
    <name evidence="1" type="ORF">JCGZ_05287</name>
</gene>
<dbReference type="Proteomes" id="UP000027138">
    <property type="component" value="Unassembled WGS sequence"/>
</dbReference>